<keyword evidence="3 7" id="KW-0312">Gluconeogenesis</keyword>
<sequence length="531" mass="57348">MTERESGGARVEMPLAELPAWQAFAEAAGQADRRGGTLRVLQAAGLSLDLSTQAQSPALRAAGLALLVARDFDDWRSRLLQGSAVNGTEQRAAWHTALRAEEPPGMAAAKVRDEQDRLRAFVRHLDAEGRFDSVVHIGIGGSDWGPKLVVAALGYAGTRREMRFVANIDGHAIEAGLLGLDPHRTLVVVSSKSFTTVETMSNAQRALQWLREAGIAEPWAQVVAVTANPEAARGMGVAPERIFRFWEWAGGRYSVWSSIGLPIALALGAEALDGLRQGAAAMDEHFATAPPENNMPVQMALTGLVNRNVYGYASLNIAPYDARLMHLVPYLQQLEMESLGKSVDRAGRPVSLPTGPVVWGMPGTDGQHTFFQWLHQGPEGAPVDFIICRDADHPFPEHHRLLVANCLAQREALLKGKSAQTLQAELAAKEPDAARAAWLARHKAHPGGRPSSLIVLPRLNAHALGALLALYEHKVFVQGVLWGINPFDQWGVEYGKILATGIAAELTSGRLAEGHDASTAYWVAQWENGGV</sequence>
<evidence type="ECO:0000256" key="3">
    <source>
        <dbReference type="ARBA" id="ARBA00022432"/>
    </source>
</evidence>
<dbReference type="InterPro" id="IPR001672">
    <property type="entry name" value="G6P_Isomerase"/>
</dbReference>
<dbReference type="GO" id="GO:0004347">
    <property type="term" value="F:glucose-6-phosphate isomerase activity"/>
    <property type="evidence" value="ECO:0007669"/>
    <property type="project" value="UniProtKB-UniRule"/>
</dbReference>
<dbReference type="CDD" id="cd05016">
    <property type="entry name" value="SIS_PGI_2"/>
    <property type="match status" value="1"/>
</dbReference>
<accession>A0A3P4B238</accession>
<dbReference type="Proteomes" id="UP000277294">
    <property type="component" value="Unassembled WGS sequence"/>
</dbReference>
<dbReference type="EMBL" id="UWPJ01000017">
    <property type="protein sequence ID" value="VCU70122.1"/>
    <property type="molecule type" value="Genomic_DNA"/>
</dbReference>
<evidence type="ECO:0000313" key="10">
    <source>
        <dbReference type="Proteomes" id="UP000277294"/>
    </source>
</evidence>
<dbReference type="PRINTS" id="PR00662">
    <property type="entry name" value="G6PISOMERASE"/>
</dbReference>
<comment type="pathway">
    <text evidence="1 7 8">Carbohydrate degradation; glycolysis; D-glyceraldehyde 3-phosphate and glycerone phosphate from D-glucose: step 2/4.</text>
</comment>
<evidence type="ECO:0000256" key="7">
    <source>
        <dbReference type="HAMAP-Rule" id="MF_00473"/>
    </source>
</evidence>
<dbReference type="Gene3D" id="1.10.1390.10">
    <property type="match status" value="1"/>
</dbReference>
<dbReference type="UniPathway" id="UPA00109">
    <property type="reaction ID" value="UER00181"/>
</dbReference>
<evidence type="ECO:0000313" key="9">
    <source>
        <dbReference type="EMBL" id="VCU70122.1"/>
    </source>
</evidence>
<gene>
    <name evidence="7 9" type="primary">pgi</name>
    <name evidence="9" type="ORF">PIGHUM_02189</name>
</gene>
<organism evidence="9 10">
    <name type="scientific">Pigmentiphaga humi</name>
    <dbReference type="NCBI Taxonomy" id="2478468"/>
    <lineage>
        <taxon>Bacteria</taxon>
        <taxon>Pseudomonadati</taxon>
        <taxon>Pseudomonadota</taxon>
        <taxon>Betaproteobacteria</taxon>
        <taxon>Burkholderiales</taxon>
        <taxon>Alcaligenaceae</taxon>
        <taxon>Pigmentiphaga</taxon>
    </lineage>
</organism>
<reference evidence="9 10" key="1">
    <citation type="submission" date="2018-10" db="EMBL/GenBank/DDBJ databases">
        <authorList>
            <person name="Criscuolo A."/>
        </authorList>
    </citation>
    <scope>NUCLEOTIDE SEQUENCE [LARGE SCALE GENOMIC DNA]</scope>
    <source>
        <strain evidence="9">DnA1</strain>
    </source>
</reference>
<protein>
    <recommendedName>
        <fullName evidence="7">Glucose-6-phosphate isomerase</fullName>
        <shortName evidence="7">GPI</shortName>
        <ecNumber evidence="7">5.3.1.9</ecNumber>
    </recommendedName>
    <alternativeName>
        <fullName evidence="7">Phosphoglucose isomerase</fullName>
        <shortName evidence="7">PGI</shortName>
    </alternativeName>
    <alternativeName>
        <fullName evidence="7">Phosphohexose isomerase</fullName>
        <shortName evidence="7">PHI</shortName>
    </alternativeName>
</protein>
<name>A0A3P4B238_9BURK</name>
<dbReference type="InterPro" id="IPR035482">
    <property type="entry name" value="SIS_PGI_2"/>
</dbReference>
<keyword evidence="7" id="KW-0963">Cytoplasm</keyword>
<dbReference type="GO" id="GO:0005829">
    <property type="term" value="C:cytosol"/>
    <property type="evidence" value="ECO:0007669"/>
    <property type="project" value="TreeGrafter"/>
</dbReference>
<dbReference type="NCBIfam" id="NF001211">
    <property type="entry name" value="PRK00179.1"/>
    <property type="match status" value="1"/>
</dbReference>
<dbReference type="UniPathway" id="UPA00138"/>
<comment type="pathway">
    <text evidence="7">Carbohydrate biosynthesis; gluconeogenesis.</text>
</comment>
<dbReference type="SUPFAM" id="SSF53697">
    <property type="entry name" value="SIS domain"/>
    <property type="match status" value="1"/>
</dbReference>
<dbReference type="GO" id="GO:0006096">
    <property type="term" value="P:glycolytic process"/>
    <property type="evidence" value="ECO:0007669"/>
    <property type="project" value="UniProtKB-UniRule"/>
</dbReference>
<dbReference type="InterPro" id="IPR035476">
    <property type="entry name" value="SIS_PGI_1"/>
</dbReference>
<dbReference type="PANTHER" id="PTHR11469:SF1">
    <property type="entry name" value="GLUCOSE-6-PHOSPHATE ISOMERASE"/>
    <property type="match status" value="1"/>
</dbReference>
<dbReference type="HAMAP" id="MF_00473">
    <property type="entry name" value="G6P_isomerase"/>
    <property type="match status" value="1"/>
</dbReference>
<evidence type="ECO:0000256" key="2">
    <source>
        <dbReference type="ARBA" id="ARBA00006604"/>
    </source>
</evidence>
<dbReference type="GO" id="GO:0048029">
    <property type="term" value="F:monosaccharide binding"/>
    <property type="evidence" value="ECO:0007669"/>
    <property type="project" value="TreeGrafter"/>
</dbReference>
<evidence type="ECO:0000256" key="6">
    <source>
        <dbReference type="ARBA" id="ARBA00029321"/>
    </source>
</evidence>
<dbReference type="AlphaFoldDB" id="A0A3P4B238"/>
<keyword evidence="4 7" id="KW-0324">Glycolysis</keyword>
<feature type="active site" description="Proton donor" evidence="7">
    <location>
        <position position="337"/>
    </location>
</feature>
<dbReference type="GO" id="GO:0006094">
    <property type="term" value="P:gluconeogenesis"/>
    <property type="evidence" value="ECO:0007669"/>
    <property type="project" value="UniProtKB-UniRule"/>
</dbReference>
<dbReference type="PROSITE" id="PS00174">
    <property type="entry name" value="P_GLUCOSE_ISOMERASE_2"/>
    <property type="match status" value="1"/>
</dbReference>
<dbReference type="CDD" id="cd05015">
    <property type="entry name" value="SIS_PGI_1"/>
    <property type="match status" value="1"/>
</dbReference>
<dbReference type="FunFam" id="3.40.50.10490:FF:000060">
    <property type="entry name" value="Glucose-6-phosphate isomerase"/>
    <property type="match status" value="1"/>
</dbReference>
<comment type="similarity">
    <text evidence="2 7 8">Belongs to the GPI family.</text>
</comment>
<dbReference type="InterPro" id="IPR018189">
    <property type="entry name" value="Phosphoglucose_isomerase_CS"/>
</dbReference>
<dbReference type="EC" id="5.3.1.9" evidence="7"/>
<evidence type="ECO:0000256" key="4">
    <source>
        <dbReference type="ARBA" id="ARBA00023152"/>
    </source>
</evidence>
<evidence type="ECO:0000256" key="1">
    <source>
        <dbReference type="ARBA" id="ARBA00004926"/>
    </source>
</evidence>
<dbReference type="Gene3D" id="3.40.50.10490">
    <property type="entry name" value="Glucose-6-phosphate isomerase like protein, domain 1"/>
    <property type="match status" value="2"/>
</dbReference>
<keyword evidence="10" id="KW-1185">Reference proteome</keyword>
<comment type="catalytic activity">
    <reaction evidence="6 7 8">
        <text>alpha-D-glucose 6-phosphate = beta-D-fructose 6-phosphate</text>
        <dbReference type="Rhea" id="RHEA:11816"/>
        <dbReference type="ChEBI" id="CHEBI:57634"/>
        <dbReference type="ChEBI" id="CHEBI:58225"/>
        <dbReference type="EC" id="5.3.1.9"/>
    </reaction>
</comment>
<feature type="active site" evidence="7">
    <location>
        <position position="496"/>
    </location>
</feature>
<dbReference type="PROSITE" id="PS51463">
    <property type="entry name" value="P_GLUCOSE_ISOMERASE_3"/>
    <property type="match status" value="1"/>
</dbReference>
<comment type="subcellular location">
    <subcellularLocation>
        <location evidence="7">Cytoplasm</location>
    </subcellularLocation>
</comment>
<keyword evidence="5 7" id="KW-0413">Isomerase</keyword>
<proteinExistence type="inferred from homology"/>
<dbReference type="GO" id="GO:0097367">
    <property type="term" value="F:carbohydrate derivative binding"/>
    <property type="evidence" value="ECO:0007669"/>
    <property type="project" value="InterPro"/>
</dbReference>
<dbReference type="InterPro" id="IPR046348">
    <property type="entry name" value="SIS_dom_sf"/>
</dbReference>
<dbReference type="InterPro" id="IPR023096">
    <property type="entry name" value="G6P_Isomerase_C"/>
</dbReference>
<evidence type="ECO:0000256" key="5">
    <source>
        <dbReference type="ARBA" id="ARBA00023235"/>
    </source>
</evidence>
<feature type="active site" evidence="7">
    <location>
        <position position="368"/>
    </location>
</feature>
<evidence type="ECO:0000256" key="8">
    <source>
        <dbReference type="RuleBase" id="RU000612"/>
    </source>
</evidence>
<dbReference type="PANTHER" id="PTHR11469">
    <property type="entry name" value="GLUCOSE-6-PHOSPHATE ISOMERASE"/>
    <property type="match status" value="1"/>
</dbReference>
<dbReference type="GO" id="GO:0051156">
    <property type="term" value="P:glucose 6-phosphate metabolic process"/>
    <property type="evidence" value="ECO:0007669"/>
    <property type="project" value="TreeGrafter"/>
</dbReference>
<dbReference type="Pfam" id="PF00342">
    <property type="entry name" value="PGI"/>
    <property type="match status" value="1"/>
</dbReference>
<comment type="function">
    <text evidence="7">Catalyzes the reversible isomerization of glucose-6-phosphate to fructose-6-phosphate.</text>
</comment>